<feature type="transmembrane region" description="Helical" evidence="1">
    <location>
        <begin position="120"/>
        <end position="137"/>
    </location>
</feature>
<feature type="transmembrane region" description="Helical" evidence="1">
    <location>
        <begin position="6"/>
        <end position="31"/>
    </location>
</feature>
<protein>
    <submittedName>
        <fullName evidence="3">Uncharacterized protein</fullName>
    </submittedName>
</protein>
<keyword evidence="2" id="KW-0732">Signal</keyword>
<proteinExistence type="predicted"/>
<sequence>MGLLVVTHSIVLIMVGVAQDSVVAIFGVVAGSLMMNHYLLKNVALYMYCKDEFFNGEKSPLEIGHKFTGASFETLRRSSAYLVKEKRSVAFRIHLNFGLMVIGSNVFLASTMLYGLVKSGWWSIPMVMATMMWWILASSGIRELLMKNVLLYMYCNDFNGGKLTSEEIGGKFADEFVYLPLDDEKNHAIV</sequence>
<keyword evidence="1" id="KW-1133">Transmembrane helix</keyword>
<reference evidence="3" key="1">
    <citation type="submission" date="2023-08" db="EMBL/GenBank/DDBJ databases">
        <title>A de novo genome assembly of Solanum verrucosum Schlechtendal, a Mexican diploid species geographically isolated from the other diploid A-genome species in potato relatives.</title>
        <authorList>
            <person name="Hosaka K."/>
        </authorList>
    </citation>
    <scope>NUCLEOTIDE SEQUENCE</scope>
    <source>
        <tissue evidence="3">Young leaves</tissue>
    </source>
</reference>
<dbReference type="AlphaFoldDB" id="A0AAF0TVN7"/>
<keyword evidence="1" id="KW-0812">Transmembrane</keyword>
<dbReference type="Proteomes" id="UP001234989">
    <property type="component" value="Chromosome 5"/>
</dbReference>
<gene>
    <name evidence="3" type="ORF">MTR67_021310</name>
</gene>
<keyword evidence="1" id="KW-0472">Membrane</keyword>
<evidence type="ECO:0000256" key="1">
    <source>
        <dbReference type="SAM" id="Phobius"/>
    </source>
</evidence>
<feature type="signal peptide" evidence="2">
    <location>
        <begin position="1"/>
        <end position="18"/>
    </location>
</feature>
<accession>A0AAF0TVN7</accession>
<evidence type="ECO:0000313" key="3">
    <source>
        <dbReference type="EMBL" id="WMV27925.1"/>
    </source>
</evidence>
<dbReference type="PANTHER" id="PTHR33133">
    <property type="entry name" value="OS08G0107100 PROTEIN-RELATED"/>
    <property type="match status" value="1"/>
</dbReference>
<evidence type="ECO:0000256" key="2">
    <source>
        <dbReference type="SAM" id="SignalP"/>
    </source>
</evidence>
<name>A0AAF0TVN7_SOLVR</name>
<dbReference type="PANTHER" id="PTHR33133:SF47">
    <property type="match status" value="1"/>
</dbReference>
<evidence type="ECO:0000313" key="4">
    <source>
        <dbReference type="Proteomes" id="UP001234989"/>
    </source>
</evidence>
<feature type="transmembrane region" description="Helical" evidence="1">
    <location>
        <begin position="93"/>
        <end position="114"/>
    </location>
</feature>
<organism evidence="3 4">
    <name type="scientific">Solanum verrucosum</name>
    <dbReference type="NCBI Taxonomy" id="315347"/>
    <lineage>
        <taxon>Eukaryota</taxon>
        <taxon>Viridiplantae</taxon>
        <taxon>Streptophyta</taxon>
        <taxon>Embryophyta</taxon>
        <taxon>Tracheophyta</taxon>
        <taxon>Spermatophyta</taxon>
        <taxon>Magnoliopsida</taxon>
        <taxon>eudicotyledons</taxon>
        <taxon>Gunneridae</taxon>
        <taxon>Pentapetalae</taxon>
        <taxon>asterids</taxon>
        <taxon>lamiids</taxon>
        <taxon>Solanales</taxon>
        <taxon>Solanaceae</taxon>
        <taxon>Solanoideae</taxon>
        <taxon>Solaneae</taxon>
        <taxon>Solanum</taxon>
    </lineage>
</organism>
<keyword evidence="4" id="KW-1185">Reference proteome</keyword>
<feature type="chain" id="PRO_5042099158" evidence="2">
    <location>
        <begin position="19"/>
        <end position="190"/>
    </location>
</feature>
<dbReference type="EMBL" id="CP133616">
    <property type="protein sequence ID" value="WMV27925.1"/>
    <property type="molecule type" value="Genomic_DNA"/>
</dbReference>